<reference evidence="3 15" key="1">
    <citation type="submission" date="2014-05" db="EMBL/GenBank/DDBJ databases">
        <title>Novel Listeriaceae from food processing environments.</title>
        <authorList>
            <person name="den Bakker H.C."/>
        </authorList>
    </citation>
    <scope>NUCLEOTIDE SEQUENCE [LARGE SCALE GENOMIC DNA]</scope>
    <source>
        <strain evidence="3 15">FSL A5-0281</strain>
    </source>
</reference>
<dbReference type="EMBL" id="JNFA01000023">
    <property type="protein sequence ID" value="KGL40741.1"/>
    <property type="molecule type" value="Genomic_DNA"/>
</dbReference>
<evidence type="ECO:0000313" key="7">
    <source>
        <dbReference type="EMBL" id="MBC1400520.1"/>
    </source>
</evidence>
<keyword evidence="2" id="KW-0472">Membrane</keyword>
<name>A0A099W7J2_9LIST</name>
<evidence type="ECO:0000313" key="20">
    <source>
        <dbReference type="Proteomes" id="UP000543379"/>
    </source>
</evidence>
<dbReference type="Proteomes" id="UP000574104">
    <property type="component" value="Unassembled WGS sequence"/>
</dbReference>
<accession>A0A099W7J2</accession>
<dbReference type="EMBL" id="JAARPT010000001">
    <property type="protein sequence ID" value="MBC1400520.1"/>
    <property type="molecule type" value="Genomic_DNA"/>
</dbReference>
<evidence type="ECO:0000313" key="18">
    <source>
        <dbReference type="Proteomes" id="UP000532866"/>
    </source>
</evidence>
<evidence type="ECO:0000313" key="22">
    <source>
        <dbReference type="Proteomes" id="UP000547643"/>
    </source>
</evidence>
<evidence type="ECO:0000313" key="26">
    <source>
        <dbReference type="Proteomes" id="UP000591929"/>
    </source>
</evidence>
<evidence type="ECO:0000313" key="13">
    <source>
        <dbReference type="EMBL" id="MBC2176957.1"/>
    </source>
</evidence>
<proteinExistence type="predicted"/>
<dbReference type="Proteomes" id="UP000029844">
    <property type="component" value="Unassembled WGS sequence"/>
</dbReference>
<dbReference type="Proteomes" id="UP000529446">
    <property type="component" value="Unassembled WGS sequence"/>
</dbReference>
<evidence type="ECO:0000313" key="8">
    <source>
        <dbReference type="EMBL" id="MBC1615754.1"/>
    </source>
</evidence>
<dbReference type="Proteomes" id="UP000550367">
    <property type="component" value="Unassembled WGS sequence"/>
</dbReference>
<dbReference type="RefSeq" id="WP_036085948.1">
    <property type="nucleotide sequence ID" value="NZ_CBCSHQ010000004.1"/>
</dbReference>
<evidence type="ECO:0000313" key="16">
    <source>
        <dbReference type="Proteomes" id="UP000519573"/>
    </source>
</evidence>
<evidence type="ECO:0000313" key="9">
    <source>
        <dbReference type="EMBL" id="MBC1777929.1"/>
    </source>
</evidence>
<evidence type="ECO:0000313" key="25">
    <source>
        <dbReference type="Proteomes" id="UP000574104"/>
    </source>
</evidence>
<dbReference type="EMBL" id="JAAROL010000001">
    <property type="protein sequence ID" value="MBC1330726.1"/>
    <property type="molecule type" value="Genomic_DNA"/>
</dbReference>
<evidence type="ECO:0000313" key="21">
    <source>
        <dbReference type="Proteomes" id="UP000544413"/>
    </source>
</evidence>
<dbReference type="Proteomes" id="UP000547643">
    <property type="component" value="Unassembled WGS sequence"/>
</dbReference>
<dbReference type="OrthoDB" id="2365871at2"/>
<evidence type="ECO:0000313" key="17">
    <source>
        <dbReference type="Proteomes" id="UP000529446"/>
    </source>
</evidence>
<dbReference type="EMBL" id="JAARYD010000004">
    <property type="protein sequence ID" value="MBC2176957.1"/>
    <property type="molecule type" value="Genomic_DNA"/>
</dbReference>
<keyword evidence="15" id="KW-1185">Reference proteome</keyword>
<feature type="region of interest" description="Disordered" evidence="1">
    <location>
        <begin position="38"/>
        <end position="68"/>
    </location>
</feature>
<evidence type="ECO:0000313" key="24">
    <source>
        <dbReference type="Proteomes" id="UP000550367"/>
    </source>
</evidence>
<gene>
    <name evidence="3" type="ORF">EP57_09305</name>
    <name evidence="5" type="ORF">HB759_02070</name>
    <name evidence="4" type="ORF">HB811_02210</name>
    <name evidence="7" type="ORF">HB836_02845</name>
    <name evidence="6" type="ORF">HB847_04610</name>
    <name evidence="8" type="ORF">HB904_06120</name>
    <name evidence="9" type="ORF">HCA46_03685</name>
    <name evidence="10" type="ORF">HCA55_01145</name>
    <name evidence="11" type="ORF">HCB06_11170</name>
    <name evidence="14" type="ORF">HCB25_01400</name>
    <name evidence="12" type="ORF">HCB26_02090</name>
    <name evidence="13" type="ORF">HCB27_10035</name>
</gene>
<evidence type="ECO:0000313" key="15">
    <source>
        <dbReference type="Proteomes" id="UP000029844"/>
    </source>
</evidence>
<dbReference type="Proteomes" id="UP000544413">
    <property type="component" value="Unassembled WGS sequence"/>
</dbReference>
<evidence type="ECO:0000313" key="23">
    <source>
        <dbReference type="Proteomes" id="UP000548082"/>
    </source>
</evidence>
<evidence type="ECO:0000313" key="11">
    <source>
        <dbReference type="EMBL" id="MBC2117176.1"/>
    </source>
</evidence>
<dbReference type="EMBL" id="JAARYH010000001">
    <property type="protein sequence ID" value="MBC2165365.1"/>
    <property type="molecule type" value="Genomic_DNA"/>
</dbReference>
<feature type="compositionally biased region" description="Polar residues" evidence="1">
    <location>
        <begin position="48"/>
        <end position="60"/>
    </location>
</feature>
<dbReference type="GeneID" id="58717568"/>
<evidence type="ECO:0000313" key="12">
    <source>
        <dbReference type="EMBL" id="MBC2165365.1"/>
    </source>
</evidence>
<evidence type="ECO:0000313" key="3">
    <source>
        <dbReference type="EMBL" id="KGL40741.1"/>
    </source>
</evidence>
<sequence>MKNKKNWLLVGSIVGAVGGIVTYAILNQRTLDPFEEGKEDVEDLEGNNMVSEGAMTSISYENRKQEKK</sequence>
<evidence type="ECO:0000256" key="1">
    <source>
        <dbReference type="SAM" id="MobiDB-lite"/>
    </source>
</evidence>
<evidence type="ECO:0000313" key="6">
    <source>
        <dbReference type="EMBL" id="MBC1371644.1"/>
    </source>
</evidence>
<dbReference type="EMBL" id="JAARVD010000001">
    <property type="protein sequence ID" value="MBC1795304.1"/>
    <property type="molecule type" value="Genomic_DNA"/>
</dbReference>
<dbReference type="EMBL" id="JAARPL010000003">
    <property type="protein sequence ID" value="MBC1371644.1"/>
    <property type="molecule type" value="Genomic_DNA"/>
</dbReference>
<dbReference type="Proteomes" id="UP000591929">
    <property type="component" value="Unassembled WGS sequence"/>
</dbReference>
<dbReference type="Proteomes" id="UP000532866">
    <property type="component" value="Unassembled WGS sequence"/>
</dbReference>
<dbReference type="Proteomes" id="UP000541735">
    <property type="component" value="Unassembled WGS sequence"/>
</dbReference>
<dbReference type="Proteomes" id="UP000543379">
    <property type="component" value="Unassembled WGS sequence"/>
</dbReference>
<evidence type="ECO:0000313" key="10">
    <source>
        <dbReference type="EMBL" id="MBC1795304.1"/>
    </source>
</evidence>
<evidence type="ECO:0000313" key="19">
    <source>
        <dbReference type="Proteomes" id="UP000541735"/>
    </source>
</evidence>
<dbReference type="eggNOG" id="ENOG50344BI">
    <property type="taxonomic scope" value="Bacteria"/>
</dbReference>
<dbReference type="EMBL" id="JAARSH010000003">
    <property type="protein sequence ID" value="MBC1615754.1"/>
    <property type="molecule type" value="Genomic_DNA"/>
</dbReference>
<protein>
    <submittedName>
        <fullName evidence="3">Uncharacterized protein</fullName>
    </submittedName>
</protein>
<reference evidence="16 17" key="2">
    <citation type="submission" date="2020-03" db="EMBL/GenBank/DDBJ databases">
        <title>Soil Listeria distribution.</title>
        <authorList>
            <person name="Liao J."/>
            <person name="Wiedmann M."/>
        </authorList>
    </citation>
    <scope>NUCLEOTIDE SEQUENCE [LARGE SCALE GENOMIC DNA]</scope>
    <source>
        <strain evidence="14 24">FSL L7-0153</strain>
        <strain evidence="12 16">FSL L7-0245</strain>
        <strain evidence="13 19">FSL L7-0259</strain>
        <strain evidence="11 17">FSL L7-0360</strain>
        <strain evidence="10 23">FSL L7-0990</strain>
        <strain evidence="9 22">FSL L7-1017</strain>
        <strain evidence="8 25">FSL L7-1299</strain>
        <strain evidence="7 21">FSL L7-1658</strain>
        <strain evidence="6 26">FSL L7-1681</strain>
        <strain evidence="4 20">FSL L7-1816</strain>
        <strain evidence="5 18">FSL L7-1833</strain>
    </source>
</reference>
<dbReference type="Proteomes" id="UP000548082">
    <property type="component" value="Unassembled WGS sequence"/>
</dbReference>
<feature type="transmembrane region" description="Helical" evidence="2">
    <location>
        <begin position="7"/>
        <end position="26"/>
    </location>
</feature>
<comment type="caution">
    <text evidence="3">The sequence shown here is derived from an EMBL/GenBank/DDBJ whole genome shotgun (WGS) entry which is preliminary data.</text>
</comment>
<organism evidence="3 15">
    <name type="scientific">Listeria booriae</name>
    <dbReference type="NCBI Taxonomy" id="1552123"/>
    <lineage>
        <taxon>Bacteria</taxon>
        <taxon>Bacillati</taxon>
        <taxon>Bacillota</taxon>
        <taxon>Bacilli</taxon>
        <taxon>Bacillales</taxon>
        <taxon>Listeriaceae</taxon>
        <taxon>Listeria</taxon>
    </lineage>
</organism>
<dbReference type="EMBL" id="JAAROV010000001">
    <property type="protein sequence ID" value="MBC1315575.1"/>
    <property type="molecule type" value="Genomic_DNA"/>
</dbReference>
<dbReference type="Proteomes" id="UP000519573">
    <property type="component" value="Unassembled WGS sequence"/>
</dbReference>
<dbReference type="EMBL" id="JAARYY010000001">
    <property type="protein sequence ID" value="MBC2242700.1"/>
    <property type="molecule type" value="Genomic_DNA"/>
</dbReference>
<dbReference type="AlphaFoldDB" id="A0A099W7J2"/>
<keyword evidence="2" id="KW-1133">Transmembrane helix</keyword>
<evidence type="ECO:0000313" key="5">
    <source>
        <dbReference type="EMBL" id="MBC1330726.1"/>
    </source>
</evidence>
<keyword evidence="2" id="KW-0812">Transmembrane</keyword>
<evidence type="ECO:0000313" key="14">
    <source>
        <dbReference type="EMBL" id="MBC2242700.1"/>
    </source>
</evidence>
<dbReference type="EMBL" id="JAARXI010000006">
    <property type="protein sequence ID" value="MBC2117176.1"/>
    <property type="molecule type" value="Genomic_DNA"/>
</dbReference>
<evidence type="ECO:0000313" key="4">
    <source>
        <dbReference type="EMBL" id="MBC1315575.1"/>
    </source>
</evidence>
<dbReference type="EMBL" id="JAARUV010000001">
    <property type="protein sequence ID" value="MBC1777929.1"/>
    <property type="molecule type" value="Genomic_DNA"/>
</dbReference>
<evidence type="ECO:0000256" key="2">
    <source>
        <dbReference type="SAM" id="Phobius"/>
    </source>
</evidence>